<dbReference type="Pfam" id="PF13639">
    <property type="entry name" value="zf-RING_2"/>
    <property type="match status" value="1"/>
</dbReference>
<evidence type="ECO:0000313" key="6">
    <source>
        <dbReference type="EMBL" id="QHT28390.1"/>
    </source>
</evidence>
<dbReference type="PANTHER" id="PTHR14155">
    <property type="entry name" value="RING FINGER DOMAIN-CONTAINING"/>
    <property type="match status" value="1"/>
</dbReference>
<dbReference type="PANTHER" id="PTHR14155:SF627">
    <property type="entry name" value="OS06G0192800 PROTEIN"/>
    <property type="match status" value="1"/>
</dbReference>
<evidence type="ECO:0000259" key="5">
    <source>
        <dbReference type="PROSITE" id="PS50089"/>
    </source>
</evidence>
<organism evidence="6">
    <name type="scientific">viral metagenome</name>
    <dbReference type="NCBI Taxonomy" id="1070528"/>
    <lineage>
        <taxon>unclassified sequences</taxon>
        <taxon>metagenomes</taxon>
        <taxon>organismal metagenomes</taxon>
    </lineage>
</organism>
<protein>
    <recommendedName>
        <fullName evidence="5">RING-type domain-containing protein</fullName>
    </recommendedName>
</protein>
<dbReference type="InterPro" id="IPR013083">
    <property type="entry name" value="Znf_RING/FYVE/PHD"/>
</dbReference>
<dbReference type="GO" id="GO:0008270">
    <property type="term" value="F:zinc ion binding"/>
    <property type="evidence" value="ECO:0007669"/>
    <property type="project" value="UniProtKB-KW"/>
</dbReference>
<dbReference type="InterPro" id="IPR053238">
    <property type="entry name" value="RING-H2_zinc_finger"/>
</dbReference>
<dbReference type="AlphaFoldDB" id="A0A6C0EJ76"/>
<reference evidence="6" key="1">
    <citation type="journal article" date="2020" name="Nature">
        <title>Giant virus diversity and host interactions through global metagenomics.</title>
        <authorList>
            <person name="Schulz F."/>
            <person name="Roux S."/>
            <person name="Paez-Espino D."/>
            <person name="Jungbluth S."/>
            <person name="Walsh D.A."/>
            <person name="Denef V.J."/>
            <person name="McMahon K.D."/>
            <person name="Konstantinidis K.T."/>
            <person name="Eloe-Fadrosh E.A."/>
            <person name="Kyrpides N.C."/>
            <person name="Woyke T."/>
        </authorList>
    </citation>
    <scope>NUCLEOTIDE SEQUENCE</scope>
    <source>
        <strain evidence="6">GVMAG-M-3300001348-25</strain>
    </source>
</reference>
<feature type="compositionally biased region" description="Low complexity" evidence="4">
    <location>
        <begin position="113"/>
        <end position="123"/>
    </location>
</feature>
<evidence type="ECO:0000256" key="3">
    <source>
        <dbReference type="ARBA" id="ARBA00022833"/>
    </source>
</evidence>
<evidence type="ECO:0000256" key="1">
    <source>
        <dbReference type="ARBA" id="ARBA00022723"/>
    </source>
</evidence>
<accession>A0A6C0EJ76</accession>
<dbReference type="PROSITE" id="PS50089">
    <property type="entry name" value="ZF_RING_2"/>
    <property type="match status" value="1"/>
</dbReference>
<dbReference type="InterPro" id="IPR001841">
    <property type="entry name" value="Znf_RING"/>
</dbReference>
<sequence length="394" mass="44928">MNNNMNNNRRANLNSDNNRIAVVNAYIENTNNNRSIMQQMMDLMTNQESTMRDLVQDGIMLNDNTETSNRHTRANATANPRTYTHPNLSRRRSNSETNNIFTSINGVSERQRQNSQRPSRSFRTPPTASEERLTNMLVSMILPTFTGQSNEANDDFLTPVIVRPTLQQITRATEVIRYGDIINPPNSTCPIHLHHFDENDNVTRIMYCGHIFTENSLNTWFNENVRCPMCRYDIRTYTGNNIGGYGRRDINASNINTEPLNEQAENNMTNALGQWEQSETMTNLPETIAENIENASEEEAIENNSDNRNNVSRQSPLTTSFPANAFAGLFTSSLDNGNDVSNILNTFMTDLQNDPFFSNFTEQSRNGRFDVSGNYIFETYIPIPFNRPNSNNNN</sequence>
<feature type="domain" description="RING-type" evidence="5">
    <location>
        <begin position="189"/>
        <end position="231"/>
    </location>
</feature>
<keyword evidence="3" id="KW-0862">Zinc</keyword>
<keyword evidence="1" id="KW-0479">Metal-binding</keyword>
<evidence type="ECO:0000256" key="2">
    <source>
        <dbReference type="ARBA" id="ARBA00022771"/>
    </source>
</evidence>
<proteinExistence type="predicted"/>
<name>A0A6C0EJ76_9ZZZZ</name>
<dbReference type="Gene3D" id="3.30.40.10">
    <property type="entry name" value="Zinc/RING finger domain, C3HC4 (zinc finger)"/>
    <property type="match status" value="1"/>
</dbReference>
<feature type="compositionally biased region" description="Polar residues" evidence="4">
    <location>
        <begin position="74"/>
        <end position="87"/>
    </location>
</feature>
<evidence type="ECO:0000256" key="4">
    <source>
        <dbReference type="SAM" id="MobiDB-lite"/>
    </source>
</evidence>
<feature type="compositionally biased region" description="Polar residues" evidence="4">
    <location>
        <begin position="95"/>
        <end position="108"/>
    </location>
</feature>
<feature type="region of interest" description="Disordered" evidence="4">
    <location>
        <begin position="64"/>
        <end position="130"/>
    </location>
</feature>
<dbReference type="SUPFAM" id="SSF57850">
    <property type="entry name" value="RING/U-box"/>
    <property type="match status" value="1"/>
</dbReference>
<dbReference type="EMBL" id="MN738856">
    <property type="protein sequence ID" value="QHT28390.1"/>
    <property type="molecule type" value="Genomic_DNA"/>
</dbReference>
<keyword evidence="2" id="KW-0863">Zinc-finger</keyword>